<comment type="caution">
    <text evidence="6">The sequence shown here is derived from an EMBL/GenBank/DDBJ whole genome shotgun (WGS) entry which is preliminary data.</text>
</comment>
<evidence type="ECO:0000256" key="1">
    <source>
        <dbReference type="ARBA" id="ARBA00022723"/>
    </source>
</evidence>
<protein>
    <submittedName>
        <fullName evidence="6">Cobalamin B12-binding domain-containing protein</fullName>
    </submittedName>
</protein>
<accession>A0A8J8GEJ9</accession>
<dbReference type="GO" id="GO:0016020">
    <property type="term" value="C:membrane"/>
    <property type="evidence" value="ECO:0007669"/>
    <property type="project" value="InterPro"/>
</dbReference>
<evidence type="ECO:0000313" key="6">
    <source>
        <dbReference type="EMBL" id="NSL50958.1"/>
    </source>
</evidence>
<dbReference type="InterPro" id="IPR050554">
    <property type="entry name" value="Met_Synthase/Corrinoid"/>
</dbReference>
<dbReference type="PROSITE" id="PS51332">
    <property type="entry name" value="B12_BINDING"/>
    <property type="match status" value="1"/>
</dbReference>
<dbReference type="GO" id="GO:0050667">
    <property type="term" value="P:homocysteine metabolic process"/>
    <property type="evidence" value="ECO:0007669"/>
    <property type="project" value="TreeGrafter"/>
</dbReference>
<keyword evidence="2" id="KW-0170">Cobalt</keyword>
<dbReference type="Pfam" id="PF02310">
    <property type="entry name" value="B12-binding"/>
    <property type="match status" value="1"/>
</dbReference>
<dbReference type="AlphaFoldDB" id="A0A8J8GEJ9"/>
<evidence type="ECO:0000313" key="7">
    <source>
        <dbReference type="Proteomes" id="UP000625804"/>
    </source>
</evidence>
<proteinExistence type="predicted"/>
<dbReference type="PANTHER" id="PTHR45833">
    <property type="entry name" value="METHIONINE SYNTHASE"/>
    <property type="match status" value="1"/>
</dbReference>
<keyword evidence="1" id="KW-0479">Metal-binding</keyword>
<dbReference type="EMBL" id="JABTTE010000003">
    <property type="protein sequence ID" value="NSL50958.1"/>
    <property type="molecule type" value="Genomic_DNA"/>
</dbReference>
<dbReference type="GO" id="GO:0031419">
    <property type="term" value="F:cobalamin binding"/>
    <property type="evidence" value="ECO:0007669"/>
    <property type="project" value="InterPro"/>
</dbReference>
<dbReference type="SUPFAM" id="SSF52242">
    <property type="entry name" value="Cobalamin (vitamin B12)-binding domain"/>
    <property type="match status" value="1"/>
</dbReference>
<gene>
    <name evidence="6" type="ORF">HR057_04160</name>
</gene>
<dbReference type="GO" id="GO:0007165">
    <property type="term" value="P:signal transduction"/>
    <property type="evidence" value="ECO:0007669"/>
    <property type="project" value="UniProtKB-KW"/>
</dbReference>
<organism evidence="6 7">
    <name type="scientific">Calidifontibacillus erzurumensis</name>
    <dbReference type="NCBI Taxonomy" id="2741433"/>
    <lineage>
        <taxon>Bacteria</taxon>
        <taxon>Bacillati</taxon>
        <taxon>Bacillota</taxon>
        <taxon>Bacilli</taxon>
        <taxon>Bacillales</taxon>
        <taxon>Bacillaceae</taxon>
        <taxon>Calidifontibacillus/Schinkia group</taxon>
        <taxon>Calidifontibacillus</taxon>
    </lineage>
</organism>
<dbReference type="GO" id="GO:0004888">
    <property type="term" value="F:transmembrane signaling receptor activity"/>
    <property type="evidence" value="ECO:0007669"/>
    <property type="project" value="InterPro"/>
</dbReference>
<evidence type="ECO:0000259" key="5">
    <source>
        <dbReference type="PROSITE" id="PS51332"/>
    </source>
</evidence>
<dbReference type="SMART" id="SM00283">
    <property type="entry name" value="MA"/>
    <property type="match status" value="1"/>
</dbReference>
<name>A0A8J8GEJ9_9BACI</name>
<dbReference type="Pfam" id="PF00015">
    <property type="entry name" value="MCPsignal"/>
    <property type="match status" value="1"/>
</dbReference>
<dbReference type="GO" id="GO:0008705">
    <property type="term" value="F:methionine synthase activity"/>
    <property type="evidence" value="ECO:0007669"/>
    <property type="project" value="TreeGrafter"/>
</dbReference>
<evidence type="ECO:0000256" key="2">
    <source>
        <dbReference type="ARBA" id="ARBA00023285"/>
    </source>
</evidence>
<dbReference type="InterPro" id="IPR004090">
    <property type="entry name" value="Chemotax_Me-accpt_rcpt"/>
</dbReference>
<dbReference type="InterPro" id="IPR036724">
    <property type="entry name" value="Cobalamin-bd_sf"/>
</dbReference>
<keyword evidence="7" id="KW-1185">Reference proteome</keyword>
<dbReference type="Gene3D" id="1.10.287.950">
    <property type="entry name" value="Methyl-accepting chemotaxis protein"/>
    <property type="match status" value="1"/>
</dbReference>
<dbReference type="PANTHER" id="PTHR45833:SF1">
    <property type="entry name" value="METHIONINE SYNTHASE"/>
    <property type="match status" value="1"/>
</dbReference>
<dbReference type="GO" id="GO:0046872">
    <property type="term" value="F:metal ion binding"/>
    <property type="evidence" value="ECO:0007669"/>
    <property type="project" value="UniProtKB-KW"/>
</dbReference>
<evidence type="ECO:0000259" key="4">
    <source>
        <dbReference type="PROSITE" id="PS50111"/>
    </source>
</evidence>
<sequence>MSTQEVLEKQKKKLENQRSILLSQFNYCEDIETSMGALGDYLNQIKRIYFSYTRNENYITLIAERTKQKIDQQLNLLLNNLNKMILLKENYSEMNGKIIELNKENLEVGKRLKETFEVLKDVSLQTNILAINANIEAHRIGQQGTAFKVIATEVGKLSNLTSNSSKNITDTTSKLTVQTSEMTKILQDSNQTLSHVVQELEQEKGSFTSMFRDSEKIVNESIVLDETLKEIYDLIEKVSVMVEYNKISFANIKKILKDLLESTKEMLDDIYKELGIQRNSVQIFNTSNLYEQFYQNFKNENLEVCVLLLQNALEKGIEPTFLTTHILERTVETIGKEQIDRLVPLSEIYVNGKIIEACMNLLIPILEKESKRENLGSIIIGNAFGDYHALGRKIVVTFLRMAGFDVMDLGLSVPNEKFVAAVKEKNAKLVCVSALIIHTADEIKQLRTLLNENGLKQVKILVGGAPFNFEPRLVQAVNADAMAKNGVEAIKVAKELLGLIDRKEVY</sequence>
<dbReference type="Proteomes" id="UP000625804">
    <property type="component" value="Unassembled WGS sequence"/>
</dbReference>
<feature type="domain" description="B12-binding" evidence="5">
    <location>
        <begin position="375"/>
        <end position="506"/>
    </location>
</feature>
<dbReference type="GO" id="GO:0005829">
    <property type="term" value="C:cytosol"/>
    <property type="evidence" value="ECO:0007669"/>
    <property type="project" value="TreeGrafter"/>
</dbReference>
<dbReference type="InterPro" id="IPR004089">
    <property type="entry name" value="MCPsignal_dom"/>
</dbReference>
<dbReference type="GO" id="GO:0046653">
    <property type="term" value="P:tetrahydrofolate metabolic process"/>
    <property type="evidence" value="ECO:0007669"/>
    <property type="project" value="TreeGrafter"/>
</dbReference>
<dbReference type="RefSeq" id="WP_173730160.1">
    <property type="nucleotide sequence ID" value="NZ_JABTTE010000003.1"/>
</dbReference>
<evidence type="ECO:0000256" key="3">
    <source>
        <dbReference type="PROSITE-ProRule" id="PRU00284"/>
    </source>
</evidence>
<feature type="domain" description="Methyl-accepting transducer" evidence="4">
    <location>
        <begin position="110"/>
        <end position="246"/>
    </location>
</feature>
<dbReference type="PRINTS" id="PR00260">
    <property type="entry name" value="CHEMTRNSDUCR"/>
</dbReference>
<dbReference type="Gene3D" id="3.40.50.280">
    <property type="entry name" value="Cobalamin-binding domain"/>
    <property type="match status" value="1"/>
</dbReference>
<dbReference type="GO" id="GO:0006935">
    <property type="term" value="P:chemotaxis"/>
    <property type="evidence" value="ECO:0007669"/>
    <property type="project" value="InterPro"/>
</dbReference>
<keyword evidence="3" id="KW-0807">Transducer</keyword>
<dbReference type="InterPro" id="IPR006158">
    <property type="entry name" value="Cobalamin-bd"/>
</dbReference>
<dbReference type="SUPFAM" id="SSF58104">
    <property type="entry name" value="Methyl-accepting chemotaxis protein (MCP) signaling domain"/>
    <property type="match status" value="1"/>
</dbReference>
<dbReference type="PROSITE" id="PS50111">
    <property type="entry name" value="CHEMOTAXIS_TRANSDUC_2"/>
    <property type="match status" value="1"/>
</dbReference>
<reference evidence="6" key="1">
    <citation type="submission" date="2020-06" db="EMBL/GenBank/DDBJ databases">
        <title>A novel thermopfilic bacterium from Erzurum, Turkey.</title>
        <authorList>
            <person name="Adiguzel A."/>
            <person name="Ay H."/>
            <person name="Baltaci M.O."/>
        </authorList>
    </citation>
    <scope>NUCLEOTIDE SEQUENCE</scope>
    <source>
        <strain evidence="6">P2</strain>
    </source>
</reference>